<reference evidence="2 3" key="1">
    <citation type="submission" date="2020-04" db="EMBL/GenBank/DDBJ databases">
        <title>Description of novel Gluconacetobacter.</title>
        <authorList>
            <person name="Sombolestani A."/>
        </authorList>
    </citation>
    <scope>NUCLEOTIDE SEQUENCE [LARGE SCALE GENOMIC DNA]</scope>
    <source>
        <strain evidence="2 3">LMG 21312</strain>
    </source>
</reference>
<evidence type="ECO:0008006" key="4">
    <source>
        <dbReference type="Google" id="ProtNLM"/>
    </source>
</evidence>
<proteinExistence type="predicted"/>
<dbReference type="EMBL" id="JABEQH010000010">
    <property type="protein sequence ID" value="MBB2176090.1"/>
    <property type="molecule type" value="Genomic_DNA"/>
</dbReference>
<dbReference type="AlphaFoldDB" id="A0A7W4J7D8"/>
<protein>
    <recommendedName>
        <fullName evidence="4">Flagellar protein FlgN</fullName>
    </recommendedName>
</protein>
<evidence type="ECO:0000256" key="1">
    <source>
        <dbReference type="SAM" id="MobiDB-lite"/>
    </source>
</evidence>
<evidence type="ECO:0000313" key="3">
    <source>
        <dbReference type="Proteomes" id="UP000561066"/>
    </source>
</evidence>
<name>A0A7W4J7D8_9PROT</name>
<gene>
    <name evidence="2" type="ORF">HLH21_09125</name>
</gene>
<sequence length="148" mass="15719">MTRARDGSKARLLRCFQDVCAVLERENDLLTAGKAKDVAAMLPEKQREMKALEEALAAHGGAPAGDGSLPSAQRQAPMPPELEEAARLFGALVRANRKLLKNAIDAQNAVIRLIVVDAAQDSCSGYASSGRYAVDTVSQGALTLRSDV</sequence>
<accession>A0A7W4J7D8</accession>
<evidence type="ECO:0000313" key="2">
    <source>
        <dbReference type="EMBL" id="MBB2176090.1"/>
    </source>
</evidence>
<comment type="caution">
    <text evidence="2">The sequence shown here is derived from an EMBL/GenBank/DDBJ whole genome shotgun (WGS) entry which is preliminary data.</text>
</comment>
<keyword evidence="3" id="KW-1185">Reference proteome</keyword>
<dbReference type="RefSeq" id="WP_182943443.1">
    <property type="nucleotide sequence ID" value="NZ_JABEQH010000010.1"/>
</dbReference>
<dbReference type="Proteomes" id="UP000561066">
    <property type="component" value="Unassembled WGS sequence"/>
</dbReference>
<feature type="compositionally biased region" description="Low complexity" evidence="1">
    <location>
        <begin position="54"/>
        <end position="67"/>
    </location>
</feature>
<organism evidence="2 3">
    <name type="scientific">Gluconacetobacter johannae</name>
    <dbReference type="NCBI Taxonomy" id="112140"/>
    <lineage>
        <taxon>Bacteria</taxon>
        <taxon>Pseudomonadati</taxon>
        <taxon>Pseudomonadota</taxon>
        <taxon>Alphaproteobacteria</taxon>
        <taxon>Acetobacterales</taxon>
        <taxon>Acetobacteraceae</taxon>
        <taxon>Gluconacetobacter</taxon>
    </lineage>
</organism>
<feature type="region of interest" description="Disordered" evidence="1">
    <location>
        <begin position="52"/>
        <end position="80"/>
    </location>
</feature>